<reference evidence="2" key="1">
    <citation type="submission" date="2020-07" db="EMBL/GenBank/DDBJ databases">
        <title>Clarias magur genome sequencing, assembly and annotation.</title>
        <authorList>
            <person name="Kushwaha B."/>
            <person name="Kumar R."/>
            <person name="Das P."/>
            <person name="Joshi C.G."/>
            <person name="Kumar D."/>
            <person name="Nagpure N.S."/>
            <person name="Pandey M."/>
            <person name="Agarwal S."/>
            <person name="Srivastava S."/>
            <person name="Singh M."/>
            <person name="Sahoo L."/>
            <person name="Jayasankar P."/>
            <person name="Meher P.K."/>
            <person name="Koringa P.G."/>
            <person name="Iquebal M.A."/>
            <person name="Das S.P."/>
            <person name="Bit A."/>
            <person name="Patnaik S."/>
            <person name="Patel N."/>
            <person name="Shah T.M."/>
            <person name="Hinsu A."/>
            <person name="Jena J.K."/>
        </authorList>
    </citation>
    <scope>NUCLEOTIDE SEQUENCE</scope>
    <source>
        <strain evidence="2">CIFAMagur01</strain>
        <tissue evidence="2">Testis</tissue>
    </source>
</reference>
<comment type="caution">
    <text evidence="2">The sequence shown here is derived from an EMBL/GenBank/DDBJ whole genome shotgun (WGS) entry which is preliminary data.</text>
</comment>
<evidence type="ECO:0000256" key="1">
    <source>
        <dbReference type="SAM" id="MobiDB-lite"/>
    </source>
</evidence>
<gene>
    <name evidence="2" type="ORF">DAT39_021590</name>
</gene>
<feature type="compositionally biased region" description="Basic and acidic residues" evidence="1">
    <location>
        <begin position="41"/>
        <end position="50"/>
    </location>
</feature>
<evidence type="ECO:0000313" key="2">
    <source>
        <dbReference type="EMBL" id="KAF5888708.1"/>
    </source>
</evidence>
<dbReference type="EMBL" id="QNUK01000933">
    <property type="protein sequence ID" value="KAF5888708.1"/>
    <property type="molecule type" value="Genomic_DNA"/>
</dbReference>
<dbReference type="Proteomes" id="UP000727407">
    <property type="component" value="Unassembled WGS sequence"/>
</dbReference>
<feature type="region of interest" description="Disordered" evidence="1">
    <location>
        <begin position="23"/>
        <end position="50"/>
    </location>
</feature>
<organism evidence="2 3">
    <name type="scientific">Clarias magur</name>
    <name type="common">Asian catfish</name>
    <name type="synonym">Macropteronotus magur</name>
    <dbReference type="NCBI Taxonomy" id="1594786"/>
    <lineage>
        <taxon>Eukaryota</taxon>
        <taxon>Metazoa</taxon>
        <taxon>Chordata</taxon>
        <taxon>Craniata</taxon>
        <taxon>Vertebrata</taxon>
        <taxon>Euteleostomi</taxon>
        <taxon>Actinopterygii</taxon>
        <taxon>Neopterygii</taxon>
        <taxon>Teleostei</taxon>
        <taxon>Ostariophysi</taxon>
        <taxon>Siluriformes</taxon>
        <taxon>Clariidae</taxon>
        <taxon>Clarias</taxon>
    </lineage>
</organism>
<accession>A0A8J4X047</accession>
<sequence length="50" mass="5558">MTLMNGISRKAEMKSTCASSRRLCGKASTADTPRTTTCAGRRSEWNRQLH</sequence>
<proteinExistence type="predicted"/>
<protein>
    <submittedName>
        <fullName evidence="2">Uncharacterized protein</fullName>
    </submittedName>
</protein>
<evidence type="ECO:0000313" key="3">
    <source>
        <dbReference type="Proteomes" id="UP000727407"/>
    </source>
</evidence>
<name>A0A8J4X047_CLAMG</name>
<dbReference type="AlphaFoldDB" id="A0A8J4X047"/>
<feature type="compositionally biased region" description="Polar residues" evidence="1">
    <location>
        <begin position="29"/>
        <end position="38"/>
    </location>
</feature>
<keyword evidence="3" id="KW-1185">Reference proteome</keyword>